<keyword evidence="2" id="KW-1185">Reference proteome</keyword>
<gene>
    <name evidence="1" type="ORF">EIK76_00450</name>
</gene>
<sequence length="151" mass="17032">MVQKDCLLFVHDSGFDAADIWKKRKFVLNLSSFSDLMNVTHVILSASSFQGAFEVKFFEIEPKTDDLKVLVHFSKYYKHKVSGGVVKDLVINPQISNGISGACTFNQNYDPNVFDVVDFPELSPTTDLKSMQENIKKLYGQDVEVTITLKS</sequence>
<dbReference type="Proteomes" id="UP000276260">
    <property type="component" value="Unassembled WGS sequence"/>
</dbReference>
<name>A0A3P3QMZ9_9GAMM</name>
<proteinExistence type="predicted"/>
<dbReference type="RefSeq" id="WP_046521125.1">
    <property type="nucleotide sequence ID" value="NZ_LAVS01000090.1"/>
</dbReference>
<dbReference type="AlphaFoldDB" id="A0A3P3QMZ9"/>
<dbReference type="EMBL" id="RRCF01000001">
    <property type="protein sequence ID" value="RRJ22591.1"/>
    <property type="molecule type" value="Genomic_DNA"/>
</dbReference>
<comment type="caution">
    <text evidence="1">The sequence shown here is derived from an EMBL/GenBank/DDBJ whole genome shotgun (WGS) entry which is preliminary data.</text>
</comment>
<organism evidence="1 2">
    <name type="scientific">Rheinheimera mesophila</name>
    <dbReference type="NCBI Taxonomy" id="1547515"/>
    <lineage>
        <taxon>Bacteria</taxon>
        <taxon>Pseudomonadati</taxon>
        <taxon>Pseudomonadota</taxon>
        <taxon>Gammaproteobacteria</taxon>
        <taxon>Chromatiales</taxon>
        <taxon>Chromatiaceae</taxon>
        <taxon>Rheinheimera</taxon>
    </lineage>
</organism>
<reference evidence="1 2" key="1">
    <citation type="submission" date="2018-11" db="EMBL/GenBank/DDBJ databases">
        <title>Draft genome analysis of Rheinheimera mesophila isolated from an industrial waste site.</title>
        <authorList>
            <person name="Yu Q."/>
            <person name="Qi Y."/>
            <person name="Zhang H."/>
            <person name="Lu Y."/>
            <person name="Pu J."/>
        </authorList>
    </citation>
    <scope>NUCLEOTIDE SEQUENCE [LARGE SCALE GENOMIC DNA]</scope>
    <source>
        <strain evidence="1 2">IITR13</strain>
    </source>
</reference>
<protein>
    <submittedName>
        <fullName evidence="1">Uncharacterized protein</fullName>
    </submittedName>
</protein>
<accession>A0A3P3QMZ9</accession>
<dbReference type="OrthoDB" id="9764050at2"/>
<evidence type="ECO:0000313" key="1">
    <source>
        <dbReference type="EMBL" id="RRJ22591.1"/>
    </source>
</evidence>
<evidence type="ECO:0000313" key="2">
    <source>
        <dbReference type="Proteomes" id="UP000276260"/>
    </source>
</evidence>